<proteinExistence type="predicted"/>
<feature type="region of interest" description="Disordered" evidence="2">
    <location>
        <begin position="38"/>
        <end position="59"/>
    </location>
</feature>
<keyword evidence="1 4" id="KW-0378">Hydrolase</keyword>
<name>A0ABX7RBN9_9GAMM</name>
<dbReference type="EMBL" id="CP071517">
    <property type="protein sequence ID" value="QSX74908.1"/>
    <property type="molecule type" value="Genomic_DNA"/>
</dbReference>
<evidence type="ECO:0000313" key="4">
    <source>
        <dbReference type="EMBL" id="QSX74908.1"/>
    </source>
</evidence>
<protein>
    <submittedName>
        <fullName evidence="4">Serine hydrolase</fullName>
    </submittedName>
</protein>
<reference evidence="4 5" key="1">
    <citation type="submission" date="2021-02" db="EMBL/GenBank/DDBJ databases">
        <title>Lysobacter arenosi sp. nov., isolated from soil of gangwondo yeongwol, south Korea.</title>
        <authorList>
            <person name="Kim K.R."/>
            <person name="Kim K.H."/>
            <person name="Jeon C.O."/>
        </authorList>
    </citation>
    <scope>NUCLEOTIDE SEQUENCE [LARGE SCALE GENOMIC DNA]</scope>
    <source>
        <strain evidence="4 5">R7</strain>
    </source>
</reference>
<evidence type="ECO:0000259" key="3">
    <source>
        <dbReference type="Pfam" id="PF00144"/>
    </source>
</evidence>
<dbReference type="InterPro" id="IPR001466">
    <property type="entry name" value="Beta-lactam-related"/>
</dbReference>
<dbReference type="Pfam" id="PF00144">
    <property type="entry name" value="Beta-lactamase"/>
    <property type="match status" value="1"/>
</dbReference>
<dbReference type="Gene3D" id="3.40.710.10">
    <property type="entry name" value="DD-peptidase/beta-lactamase superfamily"/>
    <property type="match status" value="1"/>
</dbReference>
<dbReference type="InterPro" id="IPR050789">
    <property type="entry name" value="Diverse_Enzym_Activities"/>
</dbReference>
<evidence type="ECO:0000313" key="5">
    <source>
        <dbReference type="Proteomes" id="UP000663400"/>
    </source>
</evidence>
<evidence type="ECO:0000256" key="1">
    <source>
        <dbReference type="ARBA" id="ARBA00022801"/>
    </source>
</evidence>
<dbReference type="GO" id="GO:0016787">
    <property type="term" value="F:hydrolase activity"/>
    <property type="evidence" value="ECO:0007669"/>
    <property type="project" value="UniProtKB-KW"/>
</dbReference>
<dbReference type="SUPFAM" id="SSF56601">
    <property type="entry name" value="beta-lactamase/transpeptidase-like"/>
    <property type="match status" value="1"/>
</dbReference>
<accession>A0ABX7RBN9</accession>
<feature type="domain" description="Beta-lactamase-related" evidence="3">
    <location>
        <begin position="13"/>
        <end position="224"/>
    </location>
</feature>
<evidence type="ECO:0000256" key="2">
    <source>
        <dbReference type="SAM" id="MobiDB-lite"/>
    </source>
</evidence>
<keyword evidence="5" id="KW-1185">Reference proteome</keyword>
<sequence length="251" mass="28787">MPRNVTPGDIDLFKSEHNAPITWEHLLRQTSDWEGTLWGKPDWADRPSGPQEQWPQRARHAPGSHYMYNDVRVNVLALAALQVWRQPLPQVLRERVMDPIGASNRWRWYGYRNSWIELDGQQMQSVSGGGHWGGGMFIDSWDLARFGYLFLRDGRWQDRQIVSSQWIAKARTPGADKDDYGYCNWTLNTGRKSLPSAPASSVTFRGNGQNIVYIDRDNDLLIVVRWIDRGDALDQFIGKVLAARRATPQAP</sequence>
<dbReference type="PANTHER" id="PTHR43283:SF11">
    <property type="entry name" value="BETA-LACTAMASE-RELATED DOMAIN-CONTAINING PROTEIN"/>
    <property type="match status" value="1"/>
</dbReference>
<dbReference type="InterPro" id="IPR012338">
    <property type="entry name" value="Beta-lactam/transpept-like"/>
</dbReference>
<gene>
    <name evidence="4" type="ORF">HIV01_017480</name>
</gene>
<dbReference type="PANTHER" id="PTHR43283">
    <property type="entry name" value="BETA-LACTAMASE-RELATED"/>
    <property type="match status" value="1"/>
</dbReference>
<organism evidence="4 5">
    <name type="scientific">Lysobacter arenosi</name>
    <dbReference type="NCBI Taxonomy" id="2795387"/>
    <lineage>
        <taxon>Bacteria</taxon>
        <taxon>Pseudomonadati</taxon>
        <taxon>Pseudomonadota</taxon>
        <taxon>Gammaproteobacteria</taxon>
        <taxon>Lysobacterales</taxon>
        <taxon>Lysobacteraceae</taxon>
        <taxon>Lysobacter</taxon>
    </lineage>
</organism>
<dbReference type="Proteomes" id="UP000663400">
    <property type="component" value="Chromosome"/>
</dbReference>